<keyword evidence="13 17" id="KW-0401">Integrin</keyword>
<dbReference type="Pfam" id="PF23105">
    <property type="entry name" value="EGF_integrin"/>
    <property type="match status" value="1"/>
</dbReference>
<evidence type="ECO:0000256" key="15">
    <source>
        <dbReference type="ARBA" id="ARBA00023157"/>
    </source>
</evidence>
<keyword evidence="3" id="KW-1003">Cell membrane</keyword>
<dbReference type="PRINTS" id="PR01186">
    <property type="entry name" value="INTEGRINB"/>
</dbReference>
<dbReference type="InParanoid" id="A0A4W3JVL9"/>
<dbReference type="InterPro" id="IPR036349">
    <property type="entry name" value="Integrin_bsu_tail_dom_sf"/>
</dbReference>
<dbReference type="SMART" id="SM00237">
    <property type="entry name" value="Calx_beta"/>
    <property type="match status" value="1"/>
</dbReference>
<evidence type="ECO:0000256" key="7">
    <source>
        <dbReference type="ARBA" id="ARBA00022729"/>
    </source>
</evidence>
<accession>A0A4W3JVL9</accession>
<dbReference type="KEGG" id="cmk:103175434"/>
<evidence type="ECO:0000256" key="9">
    <source>
        <dbReference type="ARBA" id="ARBA00022837"/>
    </source>
</evidence>
<name>A0A4W3JVL9_CALMI</name>
<dbReference type="SUPFAM" id="SSF141072">
    <property type="entry name" value="CalX-like"/>
    <property type="match status" value="1"/>
</dbReference>
<dbReference type="GO" id="GO:0033627">
    <property type="term" value="P:cell adhesion mediated by integrin"/>
    <property type="evidence" value="ECO:0007669"/>
    <property type="project" value="TreeGrafter"/>
</dbReference>
<dbReference type="Pfam" id="PF00362">
    <property type="entry name" value="Integrin_beta"/>
    <property type="match status" value="1"/>
</dbReference>
<dbReference type="GO" id="GO:0098609">
    <property type="term" value="P:cell-cell adhesion"/>
    <property type="evidence" value="ECO:0007669"/>
    <property type="project" value="TreeGrafter"/>
</dbReference>
<dbReference type="SUPFAM" id="SSF57196">
    <property type="entry name" value="EGF/Laminin"/>
    <property type="match status" value="2"/>
</dbReference>
<reference evidence="20" key="5">
    <citation type="submission" date="2025-09" db="UniProtKB">
        <authorList>
            <consortium name="Ensembl"/>
        </authorList>
    </citation>
    <scope>IDENTIFICATION</scope>
</reference>
<dbReference type="PRINTS" id="PR00014">
    <property type="entry name" value="FNTYPEIII"/>
</dbReference>
<evidence type="ECO:0000256" key="12">
    <source>
        <dbReference type="ARBA" id="ARBA00022989"/>
    </source>
</evidence>
<keyword evidence="5 17" id="KW-0812">Transmembrane</keyword>
<gene>
    <name evidence="20" type="primary">itgb4</name>
</gene>
<dbReference type="PANTHER" id="PTHR10082">
    <property type="entry name" value="INTEGRIN BETA SUBUNIT"/>
    <property type="match status" value="1"/>
</dbReference>
<protein>
    <recommendedName>
        <fullName evidence="17">Integrin beta</fullName>
    </recommendedName>
</protein>
<dbReference type="FunFam" id="2.60.40.10:FF:000028">
    <property type="entry name" value="Neuronal cell adhesion molecule"/>
    <property type="match status" value="2"/>
</dbReference>
<dbReference type="CDD" id="cd00063">
    <property type="entry name" value="FN3"/>
    <property type="match status" value="5"/>
</dbReference>
<evidence type="ECO:0000256" key="8">
    <source>
        <dbReference type="ARBA" id="ARBA00022737"/>
    </source>
</evidence>
<dbReference type="SUPFAM" id="SSF103575">
    <property type="entry name" value="Plexin repeat"/>
    <property type="match status" value="1"/>
</dbReference>
<feature type="domain" description="Fibronectin type-III" evidence="19">
    <location>
        <begin position="1702"/>
        <end position="1798"/>
    </location>
</feature>
<dbReference type="Gene3D" id="2.10.25.10">
    <property type="entry name" value="Laminin"/>
    <property type="match status" value="3"/>
</dbReference>
<keyword evidence="4" id="KW-0245">EGF-like domain</keyword>
<dbReference type="GO" id="GO:0016477">
    <property type="term" value="P:cell migration"/>
    <property type="evidence" value="ECO:0007669"/>
    <property type="project" value="TreeGrafter"/>
</dbReference>
<dbReference type="PANTHER" id="PTHR10082:SF42">
    <property type="entry name" value="INTEGRIN BETA-4"/>
    <property type="match status" value="1"/>
</dbReference>
<evidence type="ECO:0000256" key="3">
    <source>
        <dbReference type="ARBA" id="ARBA00022475"/>
    </source>
</evidence>
<dbReference type="Gene3D" id="3.40.50.410">
    <property type="entry name" value="von Willebrand factor, type A domain"/>
    <property type="match status" value="1"/>
</dbReference>
<evidence type="ECO:0000256" key="18">
    <source>
        <dbReference type="SAM" id="SignalP"/>
    </source>
</evidence>
<dbReference type="InterPro" id="IPR015812">
    <property type="entry name" value="Integrin_bsu"/>
</dbReference>
<evidence type="ECO:0000256" key="14">
    <source>
        <dbReference type="ARBA" id="ARBA00023136"/>
    </source>
</evidence>
<dbReference type="InterPro" id="IPR003961">
    <property type="entry name" value="FN3_dom"/>
</dbReference>
<reference evidence="21" key="2">
    <citation type="journal article" date="2007" name="PLoS Biol.">
        <title>Survey sequencing and comparative analysis of the elephant shark (Callorhinchus milii) genome.</title>
        <authorList>
            <person name="Venkatesh B."/>
            <person name="Kirkness E.F."/>
            <person name="Loh Y.H."/>
            <person name="Halpern A.L."/>
            <person name="Lee A.P."/>
            <person name="Johnson J."/>
            <person name="Dandona N."/>
            <person name="Viswanathan L.D."/>
            <person name="Tay A."/>
            <person name="Venter J.C."/>
            <person name="Strausberg R.L."/>
            <person name="Brenner S."/>
        </authorList>
    </citation>
    <scope>NUCLEOTIDE SEQUENCE [LARGE SCALE GENOMIC DNA]</scope>
</reference>
<dbReference type="FunFam" id="2.60.40.10:FF:000146">
    <property type="entry name" value="Integrin beta"/>
    <property type="match status" value="1"/>
</dbReference>
<dbReference type="InterPro" id="IPR036465">
    <property type="entry name" value="vWFA_dom_sf"/>
</dbReference>
<dbReference type="GO" id="GO:0046872">
    <property type="term" value="F:metal ion binding"/>
    <property type="evidence" value="ECO:0007669"/>
    <property type="project" value="UniProtKB-KW"/>
</dbReference>
<dbReference type="SMART" id="SM01242">
    <property type="entry name" value="Integrin_B_tail"/>
    <property type="match status" value="1"/>
</dbReference>
<dbReference type="Proteomes" id="UP000314986">
    <property type="component" value="Unassembled WGS sequence"/>
</dbReference>
<keyword evidence="11 17" id="KW-0130">Cell adhesion</keyword>
<keyword evidence="8" id="KW-0677">Repeat</keyword>
<dbReference type="Gene3D" id="4.10.1240.30">
    <property type="match status" value="1"/>
</dbReference>
<dbReference type="GO" id="GO:0008305">
    <property type="term" value="C:integrin complex"/>
    <property type="evidence" value="ECO:0007669"/>
    <property type="project" value="TreeGrafter"/>
</dbReference>
<dbReference type="InterPro" id="IPR002369">
    <property type="entry name" value="Integrin_bsu_VWA"/>
</dbReference>
<dbReference type="GeneTree" id="ENSGT01150000286919"/>
<dbReference type="InterPro" id="IPR003644">
    <property type="entry name" value="Calx_beta"/>
</dbReference>
<organism evidence="20 21">
    <name type="scientific">Callorhinchus milii</name>
    <name type="common">Ghost shark</name>
    <dbReference type="NCBI Taxonomy" id="7868"/>
    <lineage>
        <taxon>Eukaryota</taxon>
        <taxon>Metazoa</taxon>
        <taxon>Chordata</taxon>
        <taxon>Craniata</taxon>
        <taxon>Vertebrata</taxon>
        <taxon>Chondrichthyes</taxon>
        <taxon>Holocephali</taxon>
        <taxon>Chimaeriformes</taxon>
        <taxon>Callorhinchidae</taxon>
        <taxon>Callorhinchus</taxon>
    </lineage>
</organism>
<evidence type="ECO:0000256" key="16">
    <source>
        <dbReference type="ARBA" id="ARBA00023180"/>
    </source>
</evidence>
<feature type="domain" description="Fibronectin type-III" evidence="19">
    <location>
        <begin position="1330"/>
        <end position="1429"/>
    </location>
</feature>
<keyword evidence="10" id="KW-0460">Magnesium</keyword>
<dbReference type="STRING" id="7868.ENSCMIP00000043166"/>
<sequence length="1881" mass="210600">MEHGRIWCSVVIVILLGAVCRGQSVNRCWTSRAKNCTACIQIAKECSYCADEKFPSFRCDLEKNLEDQNCKKIVQMHSSINIVKETGININLNETQISPQEVIVNLRAGDEKTLNMMVFHPKRAPLDLYFLMDFSNSMSDDLDNLKKLGNKLADVLSFMSSNYQIGFGKFVDKVTVPQTDMRPSRLKEPWPNSDPPFSFINVIQLTPNTDQFTKKLEKERISGNLDAPEGGFDAILQVAACRNQIGWRDHTTHLLVFSTESAFHYEADGSNVLSGILKRNDEACHLDSSGKYTYDTDQDYPSIPTLIRLLARESIIPIFAVTNHSYSYYKQLSQYFPVSHVGLLQEDSSNIIDLLKSAFKKIHSKMEIQAQRVPKTIKSEITSSSSIKLESQSSTFKVPPGEVGNFKVKLKALENINGEHVCKRPWEDKAGTIIIKPSTFTSALQIKTSVICDQCQCELESEKNSAKCNFNGDYGCGHCLCHDNWHGEFCNCSGVPTDISKDCINADSNSTESCSGNGKCYCGVCFCDQSENSLEIFDGKYCQHSNLNCPRHGGFMCNDRGRCSEGKCKCISGWEGHSCECPISTATCIDSKGGICNGKGACVCGRCKCNEKDVGQTCESIHTLRLLGLCEDIRTCVQCKAWKTGEKKGKECDQCPNEVVMVEELKKDELVDDHCSFRDEEDDCMYHYTVKSNPGRNETIEIQVLDKKECPPGGFLWLIPLIIGLILLPFLLGLLCWKYCACCQAFCARLPCCAMLPCCKQGTMVGFKEDHYMLRQSMLTSDSVDTPMVRTNKLNGRDVVKWKVTDNVHRPMPLSAPPPNPKDTVLYNLSLRMARHFSESLKKPDSMDHDLLRKSVEENLNDVYQKIPGIQPVQKTRFRLQPNSGKRQNLTIVDTQLAALRSAEPDILRMTEKHVNLSKFGDMKVIPGYYTVASDREAYGLVEFQEDVETVDVRVPLFTKEEDDDEKQLRVEAVDVPEGTAEIGKRFVDITIIKEDAKSIVSFLKPNYTYRRLDKVANIPLLRQIMEDVRTQVSYRTRDLTAKDGTDYIYTENELTFLPKETRKEVPVKLLELTEVDSLLGNQQIKQFIMELYNPRNGAKLGEYPRTTITIADDNERAAKMPNQQAMISINSPPLNAKAQPIDSKRIRVNWTPPPGKPTGYKVKYWVEGNESSPQVVDTKTPYTELTNLNPDTDYEMDVLAYNASGSGPRSEVIRCHTPEEPRADTLLGQSVVPINVPPLNVKAQAINSKAIRVNWTPPPGKALGYKVKYWIESDENRTEVIDTKNTYAELTNLYPYCDYEMNVCSYNSLGNGPCSEIIQCRTPEDLPNEPGRLAFNVISPTVTQVSWAEPSESNGEITDYEVTYTMVTDENIPKGHRKTVMINNPKKRMILIENLNKDQPYCYTVRAKNGAGWGPEREATMNLSTQPKRPMSIPIIPDVPIIDAEAHDEYENYLMYSSDVLRSPRSGRPSISSEAGDMQMNGRWDMSYSGSASNTLTKNTTTSYNQFSSMTTGQSKVMGGTSLTLDTLTTTKSGSGMSMYGNEGVNYTVRQKMVGGRTRTESEDVNEALENLEMVLQDNRLSPGVPDTPTRLVFSALGPTSLKVSWQKPQCDKEVHGYRVTYQSLQGGESKSIDVAESSENAMIINDLLPNHSYMFKVKAMSENGWGPEREGVITIESKVDPMSPLSPVPGSPFTLSTPSAPGPLVFTALNSEVLKLSWEKPRKPNGAILGYLVTCEPMDGEGETNTYNVEGDDAEMTLTVPHLSENIPYKFKVQAKTTQGYGPEREGIITIESQDGGNMTEYTKEMVMRHDGYPGGMNVQTSMMHTTFDPFFSDEMSITTQRMESGSTVTQHVTKEVMTRTMMSSGTVTKQVERNFYEA</sequence>
<feature type="domain" description="Fibronectin type-III" evidence="19">
    <location>
        <begin position="1238"/>
        <end position="1326"/>
    </location>
</feature>
<dbReference type="OrthoDB" id="410592at2759"/>
<evidence type="ECO:0000259" key="19">
    <source>
        <dbReference type="PROSITE" id="PS50853"/>
    </source>
</evidence>
<dbReference type="CTD" id="3691"/>
<feature type="chain" id="PRO_5021488704" description="Integrin beta" evidence="18">
    <location>
        <begin position="23"/>
        <end position="1881"/>
    </location>
</feature>
<dbReference type="SMART" id="SM00187">
    <property type="entry name" value="INB"/>
    <property type="match status" value="1"/>
</dbReference>
<dbReference type="Pfam" id="PF00041">
    <property type="entry name" value="fn3"/>
    <property type="match status" value="5"/>
</dbReference>
<reference evidence="21" key="1">
    <citation type="journal article" date="2006" name="Science">
        <title>Ancient noncoding elements conserved in the human genome.</title>
        <authorList>
            <person name="Venkatesh B."/>
            <person name="Kirkness E.F."/>
            <person name="Loh Y.H."/>
            <person name="Halpern A.L."/>
            <person name="Lee A.P."/>
            <person name="Johnson J."/>
            <person name="Dandona N."/>
            <person name="Viswanathan L.D."/>
            <person name="Tay A."/>
            <person name="Venter J.C."/>
            <person name="Strausberg R.L."/>
            <person name="Brenner S."/>
        </authorList>
    </citation>
    <scope>NUCLEOTIDE SEQUENCE [LARGE SCALE GENOMIC DNA]</scope>
</reference>
<dbReference type="SMART" id="SM00060">
    <property type="entry name" value="FN3"/>
    <property type="match status" value="5"/>
</dbReference>
<dbReference type="Gene3D" id="2.60.40.1510">
    <property type="entry name" value="ntegrin, alpha v. Chain A, domain 3"/>
    <property type="match status" value="1"/>
</dbReference>
<dbReference type="SUPFAM" id="SSF49265">
    <property type="entry name" value="Fibronectin type III"/>
    <property type="match status" value="3"/>
</dbReference>
<dbReference type="InterPro" id="IPR036116">
    <property type="entry name" value="FN3_sf"/>
</dbReference>
<keyword evidence="14" id="KW-0472">Membrane</keyword>
<dbReference type="Pfam" id="PF07965">
    <property type="entry name" value="Integrin_B_tail"/>
    <property type="match status" value="1"/>
</dbReference>
<dbReference type="Gene3D" id="2.60.40.2030">
    <property type="match status" value="1"/>
</dbReference>
<comment type="similarity">
    <text evidence="2 17">Belongs to the integrin beta chain family.</text>
</comment>
<dbReference type="GO" id="GO:0005925">
    <property type="term" value="C:focal adhesion"/>
    <property type="evidence" value="ECO:0007669"/>
    <property type="project" value="TreeGrafter"/>
</dbReference>
<dbReference type="InterPro" id="IPR013783">
    <property type="entry name" value="Ig-like_fold"/>
</dbReference>
<keyword evidence="16" id="KW-0325">Glycoprotein</keyword>
<dbReference type="SUPFAM" id="SSF53300">
    <property type="entry name" value="vWA-like"/>
    <property type="match status" value="1"/>
</dbReference>
<proteinExistence type="inferred from homology"/>
<dbReference type="SUPFAM" id="SSF69687">
    <property type="entry name" value="Integrin beta tail domain"/>
    <property type="match status" value="1"/>
</dbReference>
<dbReference type="PROSITE" id="PS00243">
    <property type="entry name" value="I_EGF_1"/>
    <property type="match status" value="1"/>
</dbReference>
<reference evidence="21" key="3">
    <citation type="journal article" date="2014" name="Nature">
        <title>Elephant shark genome provides unique insights into gnathostome evolution.</title>
        <authorList>
            <consortium name="International Elephant Shark Genome Sequencing Consortium"/>
            <person name="Venkatesh B."/>
            <person name="Lee A.P."/>
            <person name="Ravi V."/>
            <person name="Maurya A.K."/>
            <person name="Lian M.M."/>
            <person name="Swann J.B."/>
            <person name="Ohta Y."/>
            <person name="Flajnik M.F."/>
            <person name="Sutoh Y."/>
            <person name="Kasahara M."/>
            <person name="Hoon S."/>
            <person name="Gangu V."/>
            <person name="Roy S.W."/>
            <person name="Irimia M."/>
            <person name="Korzh V."/>
            <person name="Kondrychyn I."/>
            <person name="Lim Z.W."/>
            <person name="Tay B.H."/>
            <person name="Tohari S."/>
            <person name="Kong K.W."/>
            <person name="Ho S."/>
            <person name="Lorente-Galdos B."/>
            <person name="Quilez J."/>
            <person name="Marques-Bonet T."/>
            <person name="Raney B.J."/>
            <person name="Ingham P.W."/>
            <person name="Tay A."/>
            <person name="Hillier L.W."/>
            <person name="Minx P."/>
            <person name="Boehm T."/>
            <person name="Wilson R.K."/>
            <person name="Brenner S."/>
            <person name="Warren W.C."/>
        </authorList>
    </citation>
    <scope>NUCLEOTIDE SEQUENCE [LARGE SCALE GENOMIC DNA]</scope>
</reference>
<dbReference type="Gene3D" id="2.60.40.10">
    <property type="entry name" value="Immunoglobulins"/>
    <property type="match status" value="5"/>
</dbReference>
<dbReference type="Ensembl" id="ENSCMIT00000043788.1">
    <property type="protein sequence ID" value="ENSCMIP00000043166.1"/>
    <property type="gene ID" value="ENSCMIG00000017906.1"/>
</dbReference>
<evidence type="ECO:0000313" key="20">
    <source>
        <dbReference type="Ensembl" id="ENSCMIP00000043166.1"/>
    </source>
</evidence>
<evidence type="ECO:0000256" key="17">
    <source>
        <dbReference type="RuleBase" id="RU000633"/>
    </source>
</evidence>
<keyword evidence="12" id="KW-1133">Transmembrane helix</keyword>
<dbReference type="OMA" id="HTKFRQQ"/>
<evidence type="ECO:0000256" key="10">
    <source>
        <dbReference type="ARBA" id="ARBA00022842"/>
    </source>
</evidence>
<evidence type="ECO:0000256" key="2">
    <source>
        <dbReference type="ARBA" id="ARBA00007449"/>
    </source>
</evidence>
<dbReference type="PROSITE" id="PS50853">
    <property type="entry name" value="FN3"/>
    <property type="match status" value="5"/>
</dbReference>
<evidence type="ECO:0000313" key="21">
    <source>
        <dbReference type="Proteomes" id="UP000314986"/>
    </source>
</evidence>
<dbReference type="GO" id="GO:0007229">
    <property type="term" value="P:integrin-mediated signaling pathway"/>
    <property type="evidence" value="ECO:0007669"/>
    <property type="project" value="UniProtKB-KW"/>
</dbReference>
<dbReference type="GO" id="GO:0005178">
    <property type="term" value="F:integrin binding"/>
    <property type="evidence" value="ECO:0007669"/>
    <property type="project" value="TreeGrafter"/>
</dbReference>
<dbReference type="InterPro" id="IPR012896">
    <property type="entry name" value="Integrin_bsu_tail"/>
</dbReference>
<dbReference type="InterPro" id="IPR057243">
    <property type="entry name" value="Integrin_I-EGF_CS"/>
</dbReference>
<dbReference type="GeneID" id="103175434"/>
<dbReference type="FunFam" id="2.10.25.10:FF:000036">
    <property type="entry name" value="Integrin beta"/>
    <property type="match status" value="1"/>
</dbReference>
<dbReference type="GO" id="GO:0007160">
    <property type="term" value="P:cell-matrix adhesion"/>
    <property type="evidence" value="ECO:0007669"/>
    <property type="project" value="TreeGrafter"/>
</dbReference>
<dbReference type="InterPro" id="IPR038081">
    <property type="entry name" value="CalX-like_sf"/>
</dbReference>
<keyword evidence="7 18" id="KW-0732">Signal</keyword>
<keyword evidence="21" id="KW-1185">Reference proteome</keyword>
<reference evidence="20" key="4">
    <citation type="submission" date="2025-08" db="UniProtKB">
        <authorList>
            <consortium name="Ensembl"/>
        </authorList>
    </citation>
    <scope>IDENTIFICATION</scope>
</reference>
<dbReference type="Pfam" id="PF18372">
    <property type="entry name" value="I-EGF_1"/>
    <property type="match status" value="1"/>
</dbReference>
<keyword evidence="15" id="KW-1015">Disulfide bond</keyword>
<evidence type="ECO:0000256" key="1">
    <source>
        <dbReference type="ARBA" id="ARBA00004251"/>
    </source>
</evidence>
<dbReference type="FunFam" id="3.40.50.410:FF:000036">
    <property type="entry name" value="Integrin beta"/>
    <property type="match status" value="1"/>
</dbReference>
<dbReference type="InterPro" id="IPR057073">
    <property type="entry name" value="EGF_integrin_2"/>
</dbReference>
<dbReference type="GO" id="GO:0009986">
    <property type="term" value="C:cell surface"/>
    <property type="evidence" value="ECO:0007669"/>
    <property type="project" value="TreeGrafter"/>
</dbReference>
<evidence type="ECO:0000256" key="11">
    <source>
        <dbReference type="ARBA" id="ARBA00022889"/>
    </source>
</evidence>
<feature type="domain" description="Fibronectin type-III" evidence="19">
    <location>
        <begin position="1589"/>
        <end position="1682"/>
    </location>
</feature>
<feature type="signal peptide" evidence="18">
    <location>
        <begin position="1"/>
        <end position="22"/>
    </location>
</feature>
<keyword evidence="9" id="KW-0106">Calcium</keyword>
<evidence type="ECO:0000256" key="6">
    <source>
        <dbReference type="ARBA" id="ARBA00022723"/>
    </source>
</evidence>
<dbReference type="Pfam" id="PF03160">
    <property type="entry name" value="Calx-beta"/>
    <property type="match status" value="1"/>
</dbReference>
<evidence type="ECO:0000256" key="13">
    <source>
        <dbReference type="ARBA" id="ARBA00023037"/>
    </source>
</evidence>
<evidence type="ECO:0000256" key="4">
    <source>
        <dbReference type="ARBA" id="ARBA00022536"/>
    </source>
</evidence>
<feature type="domain" description="Fibronectin type-III" evidence="19">
    <location>
        <begin position="1133"/>
        <end position="1221"/>
    </location>
</feature>
<dbReference type="InterPro" id="IPR040622">
    <property type="entry name" value="EGF_integrin_1"/>
</dbReference>
<keyword evidence="6" id="KW-0479">Metal-binding</keyword>
<evidence type="ECO:0000256" key="5">
    <source>
        <dbReference type="ARBA" id="ARBA00022692"/>
    </source>
</evidence>
<comment type="subcellular location">
    <subcellularLocation>
        <location evidence="1 17">Cell membrane</location>
        <topology evidence="1 17">Single-pass type I membrane protein</topology>
    </subcellularLocation>
</comment>